<evidence type="ECO:0000313" key="2">
    <source>
        <dbReference type="EMBL" id="SEN65403.1"/>
    </source>
</evidence>
<dbReference type="Proteomes" id="UP000199512">
    <property type="component" value="Unassembled WGS sequence"/>
</dbReference>
<evidence type="ECO:0000259" key="1">
    <source>
        <dbReference type="Pfam" id="PF00534"/>
    </source>
</evidence>
<dbReference type="RefSeq" id="WP_091975603.1">
    <property type="nucleotide sequence ID" value="NZ_FODF01000007.1"/>
</dbReference>
<dbReference type="SUPFAM" id="SSF53756">
    <property type="entry name" value="UDP-Glycosyltransferase/glycogen phosphorylase"/>
    <property type="match status" value="1"/>
</dbReference>
<dbReference type="STRING" id="215200.SAMN05216454_10798"/>
<evidence type="ECO:0000313" key="3">
    <source>
        <dbReference type="Proteomes" id="UP000199512"/>
    </source>
</evidence>
<dbReference type="CDD" id="cd03801">
    <property type="entry name" value="GT4_PimA-like"/>
    <property type="match status" value="1"/>
</dbReference>
<proteinExistence type="predicted"/>
<dbReference type="EMBL" id="FODF01000007">
    <property type="protein sequence ID" value="SEN65403.1"/>
    <property type="molecule type" value="Genomic_DNA"/>
</dbReference>
<organism evidence="2 3">
    <name type="scientific">Peptostreptococcus russellii</name>
    <dbReference type="NCBI Taxonomy" id="215200"/>
    <lineage>
        <taxon>Bacteria</taxon>
        <taxon>Bacillati</taxon>
        <taxon>Bacillota</taxon>
        <taxon>Clostridia</taxon>
        <taxon>Peptostreptococcales</taxon>
        <taxon>Peptostreptococcaceae</taxon>
        <taxon>Peptostreptococcus</taxon>
    </lineage>
</organism>
<dbReference type="PANTHER" id="PTHR45947:SF15">
    <property type="entry name" value="TEICHURONIC ACID BIOSYNTHESIS GLYCOSYLTRANSFERASE TUAC-RELATED"/>
    <property type="match status" value="1"/>
</dbReference>
<sequence>MNILHVSAQKPDSTGSGIYMSGIINGMEKLCDKQALVAGIDIGDSVEKIKEKFNNKVEFFPVIYNSEKIDFNVPGMSDNMPYSSTRYRDMSELMAEKMKDGIIDSIKKAVEYLNPDLIVCHHLYFCTSIVRELFPNKKVVAISHGTCLRQIRSIDFEKEYILENIKKLDRIYALHEEQKKIISNIYEVDINKIEVLGSGYDSSVFYNKKYKKEGAIKISYAGKLSYSKGLLPFIEAINSLEYDEEAIKVVFAGDGSIEKEKNDIIKAADNCKYEIDFIGRVDQNRLCDELNKSDIFVLPSYYEGLPLVLLEAMACGNYVISTDVDGLEAWLGDKIKNSGLIEYVELPKMKSVSIPYEDELEGFRDRLKTALEKAIDSRIKDREKCLNIESLSWNGLAKKLNFSLEKLL</sequence>
<feature type="domain" description="Glycosyl transferase family 1" evidence="1">
    <location>
        <begin position="209"/>
        <end position="334"/>
    </location>
</feature>
<dbReference type="OrthoDB" id="9804196at2"/>
<dbReference type="GO" id="GO:0016757">
    <property type="term" value="F:glycosyltransferase activity"/>
    <property type="evidence" value="ECO:0007669"/>
    <property type="project" value="InterPro"/>
</dbReference>
<reference evidence="2 3" key="1">
    <citation type="submission" date="2016-10" db="EMBL/GenBank/DDBJ databases">
        <authorList>
            <person name="de Groot N.N."/>
        </authorList>
    </citation>
    <scope>NUCLEOTIDE SEQUENCE [LARGE SCALE GENOMIC DNA]</scope>
    <source>
        <strain evidence="2 3">Calf135</strain>
    </source>
</reference>
<protein>
    <submittedName>
        <fullName evidence="2">Glycosyltransferase involved in cell wall bisynthesis</fullName>
    </submittedName>
</protein>
<dbReference type="AlphaFoldDB" id="A0A1H8I9H2"/>
<dbReference type="Gene3D" id="3.40.50.2000">
    <property type="entry name" value="Glycogen Phosphorylase B"/>
    <property type="match status" value="2"/>
</dbReference>
<gene>
    <name evidence="2" type="ORF">SAMN05216454_10798</name>
</gene>
<accession>A0A1H8I9H2</accession>
<keyword evidence="3" id="KW-1185">Reference proteome</keyword>
<dbReference type="InterPro" id="IPR001296">
    <property type="entry name" value="Glyco_trans_1"/>
</dbReference>
<dbReference type="PANTHER" id="PTHR45947">
    <property type="entry name" value="SULFOQUINOVOSYL TRANSFERASE SQD2"/>
    <property type="match status" value="1"/>
</dbReference>
<keyword evidence="2" id="KW-0808">Transferase</keyword>
<dbReference type="InterPro" id="IPR050194">
    <property type="entry name" value="Glycosyltransferase_grp1"/>
</dbReference>
<dbReference type="Pfam" id="PF00534">
    <property type="entry name" value="Glycos_transf_1"/>
    <property type="match status" value="1"/>
</dbReference>
<name>A0A1H8I9H2_9FIRM</name>